<comment type="subcellular location">
    <subcellularLocation>
        <location evidence="1">Membrane</location>
    </subcellularLocation>
</comment>
<keyword evidence="9" id="KW-1185">Reference proteome</keyword>
<dbReference type="Pfam" id="PF01679">
    <property type="entry name" value="Pmp3"/>
    <property type="match status" value="1"/>
</dbReference>
<dbReference type="PANTHER" id="PTHR21659">
    <property type="entry name" value="HYDROPHOBIC PROTEIN RCI2 LOW TEMPERATURE AND SALT RESPONSIVE PROTEIN LTI6 -RELATED"/>
    <property type="match status" value="1"/>
</dbReference>
<feature type="transmembrane region" description="Helical" evidence="7">
    <location>
        <begin position="6"/>
        <end position="22"/>
    </location>
</feature>
<evidence type="ECO:0000256" key="4">
    <source>
        <dbReference type="ARBA" id="ARBA00022989"/>
    </source>
</evidence>
<keyword evidence="3 7" id="KW-0812">Transmembrane</keyword>
<evidence type="ECO:0000256" key="6">
    <source>
        <dbReference type="SAM" id="MobiDB-lite"/>
    </source>
</evidence>
<dbReference type="PANTHER" id="PTHR21659:SF57">
    <property type="entry name" value="PLASMA MEMBRANE PROTEOLIPID 31"/>
    <property type="match status" value="1"/>
</dbReference>
<feature type="compositionally biased region" description="Polar residues" evidence="6">
    <location>
        <begin position="110"/>
        <end position="127"/>
    </location>
</feature>
<gene>
    <name evidence="8" type="ORF">IWZ03DRAFT_363251</name>
</gene>
<comment type="similarity">
    <text evidence="2">Belongs to the UPF0057 (PMP3) family.</text>
</comment>
<evidence type="ECO:0000313" key="8">
    <source>
        <dbReference type="EMBL" id="KAK7511005.1"/>
    </source>
</evidence>
<evidence type="ECO:0000256" key="7">
    <source>
        <dbReference type="SAM" id="Phobius"/>
    </source>
</evidence>
<evidence type="ECO:0000256" key="2">
    <source>
        <dbReference type="ARBA" id="ARBA00009530"/>
    </source>
</evidence>
<evidence type="ECO:0000256" key="5">
    <source>
        <dbReference type="ARBA" id="ARBA00023136"/>
    </source>
</evidence>
<keyword evidence="4 7" id="KW-1133">Transmembrane helix</keyword>
<sequence>MCGTDIFLAVLAVLFPPLPVWVKRGVCSADSLVNIALCCLGLLPGLLHAWYIIWAYPDPDYEYERVDSEAPGHVTYYYVAHGPTPQNTLRGQPKPQPQPRYGATGPGMPASNQQQFPGQQTGTSNSFAPQQGSQADADAAGGSNQAPPPSYQEAVRGDHKVQS</sequence>
<evidence type="ECO:0008006" key="10">
    <source>
        <dbReference type="Google" id="ProtNLM"/>
    </source>
</evidence>
<dbReference type="EMBL" id="JBBPHU010000013">
    <property type="protein sequence ID" value="KAK7511005.1"/>
    <property type="molecule type" value="Genomic_DNA"/>
</dbReference>
<evidence type="ECO:0000256" key="1">
    <source>
        <dbReference type="ARBA" id="ARBA00004370"/>
    </source>
</evidence>
<protein>
    <recommendedName>
        <fullName evidence="10">Stress response RCI peptide</fullName>
    </recommendedName>
</protein>
<feature type="region of interest" description="Disordered" evidence="6">
    <location>
        <begin position="83"/>
        <end position="163"/>
    </location>
</feature>
<name>A0ABR1KAK9_9PEZI</name>
<organism evidence="8 9">
    <name type="scientific">Phyllosticta citriasiana</name>
    <dbReference type="NCBI Taxonomy" id="595635"/>
    <lineage>
        <taxon>Eukaryota</taxon>
        <taxon>Fungi</taxon>
        <taxon>Dikarya</taxon>
        <taxon>Ascomycota</taxon>
        <taxon>Pezizomycotina</taxon>
        <taxon>Dothideomycetes</taxon>
        <taxon>Dothideomycetes incertae sedis</taxon>
        <taxon>Botryosphaeriales</taxon>
        <taxon>Phyllostictaceae</taxon>
        <taxon>Phyllosticta</taxon>
    </lineage>
</organism>
<proteinExistence type="inferred from homology"/>
<keyword evidence="5 7" id="KW-0472">Membrane</keyword>
<evidence type="ECO:0000313" key="9">
    <source>
        <dbReference type="Proteomes" id="UP001363622"/>
    </source>
</evidence>
<dbReference type="InterPro" id="IPR000612">
    <property type="entry name" value="PMP3"/>
</dbReference>
<evidence type="ECO:0000256" key="3">
    <source>
        <dbReference type="ARBA" id="ARBA00022692"/>
    </source>
</evidence>
<feature type="compositionally biased region" description="Low complexity" evidence="6">
    <location>
        <begin position="128"/>
        <end position="145"/>
    </location>
</feature>
<comment type="caution">
    <text evidence="8">The sequence shown here is derived from an EMBL/GenBank/DDBJ whole genome shotgun (WGS) entry which is preliminary data.</text>
</comment>
<reference evidence="8 9" key="1">
    <citation type="submission" date="2024-04" db="EMBL/GenBank/DDBJ databases">
        <title>Phyllosticta paracitricarpa is synonymous to the EU quarantine fungus P. citricarpa based on phylogenomic analyses.</title>
        <authorList>
            <consortium name="Lawrence Berkeley National Laboratory"/>
            <person name="Van Ingen-Buijs V.A."/>
            <person name="Van Westerhoven A.C."/>
            <person name="Haridas S."/>
            <person name="Skiadas P."/>
            <person name="Martin F."/>
            <person name="Groenewald J.Z."/>
            <person name="Crous P.W."/>
            <person name="Seidl M.F."/>
        </authorList>
    </citation>
    <scope>NUCLEOTIDE SEQUENCE [LARGE SCALE GENOMIC DNA]</scope>
    <source>
        <strain evidence="8 9">CBS 123371</strain>
    </source>
</reference>
<accession>A0ABR1KAK9</accession>
<dbReference type="Proteomes" id="UP001363622">
    <property type="component" value="Unassembled WGS sequence"/>
</dbReference>
<feature type="transmembrane region" description="Helical" evidence="7">
    <location>
        <begin position="34"/>
        <end position="56"/>
    </location>
</feature>